<dbReference type="AlphaFoldDB" id="A0A450S7E9"/>
<evidence type="ECO:0000313" key="2">
    <source>
        <dbReference type="EMBL" id="VFJ47783.1"/>
    </source>
</evidence>
<organism evidence="2">
    <name type="scientific">Candidatus Kentrum sp. FW</name>
    <dbReference type="NCBI Taxonomy" id="2126338"/>
    <lineage>
        <taxon>Bacteria</taxon>
        <taxon>Pseudomonadati</taxon>
        <taxon>Pseudomonadota</taxon>
        <taxon>Gammaproteobacteria</taxon>
        <taxon>Candidatus Kentrum</taxon>
    </lineage>
</organism>
<gene>
    <name evidence="2" type="ORF">BECKFW1821A_GA0114235_101734</name>
</gene>
<protein>
    <submittedName>
        <fullName evidence="2">Uncharacterized protein</fullName>
    </submittedName>
</protein>
<proteinExistence type="predicted"/>
<name>A0A450S7E9_9GAMM</name>
<reference evidence="2" key="1">
    <citation type="submission" date="2019-02" db="EMBL/GenBank/DDBJ databases">
        <authorList>
            <person name="Gruber-Vodicka R. H."/>
            <person name="Seah K. B. B."/>
        </authorList>
    </citation>
    <scope>NUCLEOTIDE SEQUENCE</scope>
    <source>
        <strain evidence="2">BECK_BZ15</strain>
    </source>
</reference>
<dbReference type="EMBL" id="CAADEW010000017">
    <property type="protein sequence ID" value="VFJ47783.1"/>
    <property type="molecule type" value="Genomic_DNA"/>
</dbReference>
<evidence type="ECO:0000256" key="1">
    <source>
        <dbReference type="SAM" id="MobiDB-lite"/>
    </source>
</evidence>
<sequence length="79" mass="8905">MQSPRLSRVPLRLSSKPHDSLRLRVSTGAQDTANQKHGVLEYCNANHLSGMTFIEDTAPGKTKWRNMSHFTHTVCQITN</sequence>
<accession>A0A450S7E9</accession>
<feature type="region of interest" description="Disordered" evidence="1">
    <location>
        <begin position="1"/>
        <end position="20"/>
    </location>
</feature>